<accession>A0A9Q3SYU2</accession>
<dbReference type="AlphaFoldDB" id="A0A9Q3SYU2"/>
<comment type="cofactor">
    <cofactor evidence="2">
        <name>Zn(2+)</name>
        <dbReference type="ChEBI" id="CHEBI:29105"/>
    </cofactor>
    <text evidence="2">Binds 1 zinc ion per subunit.</text>
</comment>
<feature type="active site" description="Proton donor/acceptor" evidence="3">
    <location>
        <position position="264"/>
    </location>
</feature>
<sequence length="498" mass="57191">MTTQKDLFESVKEQTLLLQLSALSGWDALTGMPKDAGHFRAEVDAYLAEKTFQLSTGTKREKLLINLEADGSTLDDLGQLVLEKARKDFDLTGKIPEEDFVAFQKTLSQAQDFWAQAREANDYQIFKPYVEKIIGYLKQFIPLWQTNEKTPYDVLLNQYEPGLTVAKLDHIFEQVKKGVTTLRQRLVESGNIPDETFLHRRVTKQQQSNYSIAAAQRLGYSLDKGRLDDTIHPFMEALNRDDARITTRWDENNFQMAVLGILHEAGHGLFEQNVDSKYDNARAVLPISMSIHESQSLFNEVMIGRSKEFWTAEYPKLQAEISPALDDIDFDTFYSGWLKSEPTLIRTEADPLTYPLHIIIRYEIEKAIFNDNIDLAELPALWQAKYKEYLGLDVPDDLTGILQDIHWAGGSFGYFPSYALGHLYAAQFRATMIKTLDFKAIFNSGDYSPIFNWRKENIWRHGGAVDPNKILEEVTGETLNPQYWLDFITEIYENAYDL</sequence>
<dbReference type="Pfam" id="PF02074">
    <property type="entry name" value="Peptidase_M32"/>
    <property type="match status" value="1"/>
</dbReference>
<dbReference type="GO" id="GO:0006508">
    <property type="term" value="P:proteolysis"/>
    <property type="evidence" value="ECO:0007669"/>
    <property type="project" value="UniProtKB-UniRule"/>
</dbReference>
<protein>
    <recommendedName>
        <fullName evidence="1">Metal-dependent carboxypeptidase</fullName>
        <ecNumber evidence="1">3.4.17.19</ecNumber>
    </recommendedName>
</protein>
<dbReference type="PANTHER" id="PTHR34217:SF1">
    <property type="entry name" value="CARBOXYPEPTIDASE 1"/>
    <property type="match status" value="1"/>
</dbReference>
<dbReference type="GO" id="GO:0046872">
    <property type="term" value="F:metal ion binding"/>
    <property type="evidence" value="ECO:0007669"/>
    <property type="project" value="UniProtKB-KW"/>
</dbReference>
<dbReference type="EC" id="3.4.17.19" evidence="1"/>
<dbReference type="Proteomes" id="UP000752647">
    <property type="component" value="Unassembled WGS sequence"/>
</dbReference>
<dbReference type="Gene3D" id="1.10.1370.30">
    <property type="match status" value="1"/>
</dbReference>
<comment type="similarity">
    <text evidence="1">Belongs to the peptidase M32 family.</text>
</comment>
<keyword evidence="1" id="KW-0645">Protease</keyword>
<comment type="catalytic activity">
    <reaction evidence="1">
        <text>Release of a C-terminal amino acid with broad specificity, except for -Pro.</text>
        <dbReference type="EC" id="3.4.17.19"/>
    </reaction>
</comment>
<dbReference type="PROSITE" id="PS52034">
    <property type="entry name" value="PEPTIDASE_M32"/>
    <property type="match status" value="1"/>
</dbReference>
<evidence type="ECO:0000256" key="2">
    <source>
        <dbReference type="PIRSR" id="PIRSR006615-1"/>
    </source>
</evidence>
<gene>
    <name evidence="4" type="ORF">KIJ12_07860</name>
</gene>
<dbReference type="RefSeq" id="WP_224144330.1">
    <property type="nucleotide sequence ID" value="NZ_CBCPIF010000001.1"/>
</dbReference>
<dbReference type="InterPro" id="IPR001333">
    <property type="entry name" value="Peptidase_M32_Taq"/>
</dbReference>
<evidence type="ECO:0000256" key="3">
    <source>
        <dbReference type="PIRSR" id="PIRSR006615-2"/>
    </source>
</evidence>
<name>A0A9Q3SYU2_9LACO</name>
<evidence type="ECO:0000313" key="5">
    <source>
        <dbReference type="Proteomes" id="UP000752647"/>
    </source>
</evidence>
<feature type="binding site" evidence="2">
    <location>
        <position position="293"/>
    </location>
    <ligand>
        <name>Zn(2+)</name>
        <dbReference type="ChEBI" id="CHEBI:29105"/>
        <note>catalytic</note>
    </ligand>
</feature>
<feature type="binding site" evidence="2">
    <location>
        <position position="267"/>
    </location>
    <ligand>
        <name>Zn(2+)</name>
        <dbReference type="ChEBI" id="CHEBI:29105"/>
        <note>catalytic</note>
    </ligand>
</feature>
<keyword evidence="1" id="KW-0378">Hydrolase</keyword>
<dbReference type="CDD" id="cd06460">
    <property type="entry name" value="M32_Taq"/>
    <property type="match status" value="1"/>
</dbReference>
<dbReference type="PRINTS" id="PR00998">
    <property type="entry name" value="CRBOXYPTASET"/>
</dbReference>
<keyword evidence="1 2" id="KW-0479">Metal-binding</keyword>
<comment type="function">
    <text evidence="1">Broad specificity carboxypetidase that releases amino acids sequentially from the C-terminus, including neutral, aromatic, polar and basic residues.</text>
</comment>
<keyword evidence="2" id="KW-0862">Zinc</keyword>
<proteinExistence type="inferred from homology"/>
<keyword evidence="1" id="KW-0482">Metalloprotease</keyword>
<organism evidence="4 5">
    <name type="scientific">Leuconostoc gasicomitatum</name>
    <dbReference type="NCBI Taxonomy" id="115778"/>
    <lineage>
        <taxon>Bacteria</taxon>
        <taxon>Bacillati</taxon>
        <taxon>Bacillota</taxon>
        <taxon>Bacilli</taxon>
        <taxon>Lactobacillales</taxon>
        <taxon>Lactobacillaceae</taxon>
        <taxon>Leuconostoc</taxon>
        <taxon>Leuconostoc gelidum group</taxon>
    </lineage>
</organism>
<reference evidence="4" key="1">
    <citation type="submission" date="2021-05" db="EMBL/GenBank/DDBJ databases">
        <title>Pangenome of Leuconostoc gelidum warrants species status for Leuconostoc gelidum subsp. gasicomitatum.</title>
        <authorList>
            <person name="Johansson P."/>
            <person name="Sade E."/>
            <person name="Hultman J."/>
            <person name="Auvinen P."/>
            <person name="Bjorkroth J."/>
        </authorList>
    </citation>
    <scope>NUCLEOTIDE SEQUENCE</scope>
    <source>
        <strain evidence="4">A.21.4</strain>
    </source>
</reference>
<dbReference type="PIRSF" id="PIRSF006615">
    <property type="entry name" value="Zn_crbxpep_Taq"/>
    <property type="match status" value="1"/>
</dbReference>
<dbReference type="EMBL" id="JAHBFI010000019">
    <property type="protein sequence ID" value="MBZ5963053.1"/>
    <property type="molecule type" value="Genomic_DNA"/>
</dbReference>
<comment type="caution">
    <text evidence="4">The sequence shown here is derived from an EMBL/GenBank/DDBJ whole genome shotgun (WGS) entry which is preliminary data.</text>
</comment>
<dbReference type="PANTHER" id="PTHR34217">
    <property type="entry name" value="METAL-DEPENDENT CARBOXYPEPTIDASE"/>
    <property type="match status" value="1"/>
</dbReference>
<evidence type="ECO:0000313" key="4">
    <source>
        <dbReference type="EMBL" id="MBZ5963053.1"/>
    </source>
</evidence>
<keyword evidence="1 4" id="KW-0121">Carboxypeptidase</keyword>
<feature type="binding site" evidence="2">
    <location>
        <position position="263"/>
    </location>
    <ligand>
        <name>Zn(2+)</name>
        <dbReference type="ChEBI" id="CHEBI:29105"/>
        <note>catalytic</note>
    </ligand>
</feature>
<dbReference type="SUPFAM" id="SSF55486">
    <property type="entry name" value="Metalloproteases ('zincins'), catalytic domain"/>
    <property type="match status" value="1"/>
</dbReference>
<evidence type="ECO:0000256" key="1">
    <source>
        <dbReference type="PIRNR" id="PIRNR006615"/>
    </source>
</evidence>
<dbReference type="GO" id="GO:0004181">
    <property type="term" value="F:metallocarboxypeptidase activity"/>
    <property type="evidence" value="ECO:0007669"/>
    <property type="project" value="UniProtKB-UniRule"/>
</dbReference>